<proteinExistence type="predicted"/>
<dbReference type="GO" id="GO:0005506">
    <property type="term" value="F:iron ion binding"/>
    <property type="evidence" value="ECO:0007669"/>
    <property type="project" value="InterPro"/>
</dbReference>
<protein>
    <recommendedName>
        <fullName evidence="4">Cytochrome P450</fullName>
    </recommendedName>
</protein>
<dbReference type="Proteomes" id="UP000663869">
    <property type="component" value="Unassembled WGS sequence"/>
</dbReference>
<evidence type="ECO:0008006" key="4">
    <source>
        <dbReference type="Google" id="ProtNLM"/>
    </source>
</evidence>
<dbReference type="Proteomes" id="UP000663862">
    <property type="component" value="Unassembled WGS sequence"/>
</dbReference>
<evidence type="ECO:0000313" key="2">
    <source>
        <dbReference type="EMBL" id="CAF4611440.1"/>
    </source>
</evidence>
<dbReference type="EMBL" id="CAJOBQ010003589">
    <property type="protein sequence ID" value="CAF4611440.1"/>
    <property type="molecule type" value="Genomic_DNA"/>
</dbReference>
<dbReference type="GO" id="GO:0004497">
    <property type="term" value="F:monooxygenase activity"/>
    <property type="evidence" value="ECO:0007669"/>
    <property type="project" value="InterPro"/>
</dbReference>
<dbReference type="EMBL" id="CAJNYU010001114">
    <property type="protein sequence ID" value="CAF3410937.1"/>
    <property type="molecule type" value="Genomic_DNA"/>
</dbReference>
<evidence type="ECO:0000313" key="3">
    <source>
        <dbReference type="Proteomes" id="UP000663869"/>
    </source>
</evidence>
<evidence type="ECO:0000313" key="1">
    <source>
        <dbReference type="EMBL" id="CAF3410937.1"/>
    </source>
</evidence>
<dbReference type="GO" id="GO:0020037">
    <property type="term" value="F:heme binding"/>
    <property type="evidence" value="ECO:0007669"/>
    <property type="project" value="InterPro"/>
</dbReference>
<dbReference type="GO" id="GO:0016705">
    <property type="term" value="F:oxidoreductase activity, acting on paired donors, with incorporation or reduction of molecular oxygen"/>
    <property type="evidence" value="ECO:0007669"/>
    <property type="project" value="InterPro"/>
</dbReference>
<dbReference type="AlphaFoldDB" id="A0A818ASD9"/>
<sequence length="475" mass="55095">MIYGILLTCLIIGPLVFLVWLCLVASWSVNPRLVPKIQHVFLNSIFIIFWYSKLTIEKIFPLAKFEGAPIGCHKIIQIQSESNATKKKCFDLKTVSKFISFPTRPHRPFYFFAAFAYPMLPIDLMGNQSDTWDRIYTCFTHIMNRKKVVASSEQITAKYAAKLAKELKSNKSQRLVVSDRYLREILCAVMWQLVFETQPTESDLKNLITLSHSISKAMTYNQDPNWSERIDLCTALLKQLQSIPAVVQTQKEFNLTDQELCTVYAMEFFVTPSLEIGEVMANLMTILVNGKPDLIEKVVDDPDLMRYSIIATAHHYPPFQVVMREIPDVEKYKELTKCINLIPCGHALEIQTQIIAELNRNESVINHIDRCLADKSFVESADTEVETCMAFGKGQRVCKGKELAINVITSFLTTLYTELNQWPDVEITAGRKYKAFKTFDDRLYLWYRRWLTANVLYHFDNFFRRPAVHRFRWEI</sequence>
<comment type="caution">
    <text evidence="1">The sequence shown here is derived from an EMBL/GenBank/DDBJ whole genome shotgun (WGS) entry which is preliminary data.</text>
</comment>
<dbReference type="SUPFAM" id="SSF48264">
    <property type="entry name" value="Cytochrome P450"/>
    <property type="match status" value="1"/>
</dbReference>
<gene>
    <name evidence="1" type="ORF">FME351_LOCUS9972</name>
    <name evidence="2" type="ORF">TSG867_LOCUS28463</name>
</gene>
<organism evidence="1 3">
    <name type="scientific">Rotaria socialis</name>
    <dbReference type="NCBI Taxonomy" id="392032"/>
    <lineage>
        <taxon>Eukaryota</taxon>
        <taxon>Metazoa</taxon>
        <taxon>Spiralia</taxon>
        <taxon>Gnathifera</taxon>
        <taxon>Rotifera</taxon>
        <taxon>Eurotatoria</taxon>
        <taxon>Bdelloidea</taxon>
        <taxon>Philodinida</taxon>
        <taxon>Philodinidae</taxon>
        <taxon>Rotaria</taxon>
    </lineage>
</organism>
<name>A0A818ASD9_9BILA</name>
<reference evidence="1" key="1">
    <citation type="submission" date="2021-02" db="EMBL/GenBank/DDBJ databases">
        <authorList>
            <person name="Nowell W R."/>
        </authorList>
    </citation>
    <scope>NUCLEOTIDE SEQUENCE</scope>
</reference>
<accession>A0A818ASD9</accession>
<dbReference type="Gene3D" id="1.10.630.10">
    <property type="entry name" value="Cytochrome P450"/>
    <property type="match status" value="1"/>
</dbReference>
<dbReference type="InterPro" id="IPR036396">
    <property type="entry name" value="Cyt_P450_sf"/>
</dbReference>